<feature type="chain" id="PRO_5032731888" evidence="2">
    <location>
        <begin position="23"/>
        <end position="468"/>
    </location>
</feature>
<dbReference type="AlphaFoldDB" id="A0A813SYS7"/>
<reference evidence="3" key="1">
    <citation type="submission" date="2021-02" db="EMBL/GenBank/DDBJ databases">
        <authorList>
            <person name="Nowell W R."/>
        </authorList>
    </citation>
    <scope>NUCLEOTIDE SEQUENCE</scope>
</reference>
<sequence length="468" mass="54501">MTLFSIYLFLSVLSVQFNSCRSSSIHLEPKLVILNATDSVNLFCTKQQDDGLMFEVSLSANISEAYVRISMNYFNNTSVKIILRAFDYIGAFTVICSVEGKQHINARSNVSIGKPPGLLMRHKRCVVHYDRYIECTIIAPVFVRAFTNHLSSRIDFFERPLFSRPRIYRPSPKLVSIDLLNQTITYRWLPEFSYYFPSKLKMNVTATIQPFGSSTYLMDMTPIFRITSNFNLVNSTPITLKIEFTHRESQFVSFCYGNITMKNSVNSNEEEIRLIHETNSTSLDLTSLSPDTWYRICFYCYRKQPIDTISDLVCHQYKTSKLSNILQDFSSKIFHKNWVWLIASCGLLLCVILIYVLFAFFKKRKWNWLKGNTKQSSICRKSDNVIIARQSSVPLIVPMVIFFCQYELHFPLILFSPSSTRSISFLTCTIHSVRKKFVCYMSYAFLLFVFYSRFILFFVRLPLKSIEE</sequence>
<proteinExistence type="predicted"/>
<evidence type="ECO:0000256" key="2">
    <source>
        <dbReference type="SAM" id="SignalP"/>
    </source>
</evidence>
<comment type="caution">
    <text evidence="3">The sequence shown here is derived from an EMBL/GenBank/DDBJ whole genome shotgun (WGS) entry which is preliminary data.</text>
</comment>
<feature type="transmembrane region" description="Helical" evidence="1">
    <location>
        <begin position="437"/>
        <end position="459"/>
    </location>
</feature>
<protein>
    <submittedName>
        <fullName evidence="3">Uncharacterized protein</fullName>
    </submittedName>
</protein>
<keyword evidence="1" id="KW-0812">Transmembrane</keyword>
<dbReference type="EMBL" id="CAJNOJ010000013">
    <property type="protein sequence ID" value="CAF0803830.1"/>
    <property type="molecule type" value="Genomic_DNA"/>
</dbReference>
<keyword evidence="1" id="KW-0472">Membrane</keyword>
<feature type="signal peptide" evidence="2">
    <location>
        <begin position="1"/>
        <end position="22"/>
    </location>
</feature>
<gene>
    <name evidence="3" type="ORF">EDS130_LOCUS4993</name>
</gene>
<evidence type="ECO:0000313" key="3">
    <source>
        <dbReference type="EMBL" id="CAF0803830.1"/>
    </source>
</evidence>
<keyword evidence="2" id="KW-0732">Signal</keyword>
<accession>A0A813SYS7</accession>
<keyword evidence="1" id="KW-1133">Transmembrane helix</keyword>
<name>A0A813SYS7_ADIRI</name>
<feature type="transmembrane region" description="Helical" evidence="1">
    <location>
        <begin position="338"/>
        <end position="361"/>
    </location>
</feature>
<evidence type="ECO:0000313" key="4">
    <source>
        <dbReference type="Proteomes" id="UP000663852"/>
    </source>
</evidence>
<organism evidence="3 4">
    <name type="scientific">Adineta ricciae</name>
    <name type="common">Rotifer</name>
    <dbReference type="NCBI Taxonomy" id="249248"/>
    <lineage>
        <taxon>Eukaryota</taxon>
        <taxon>Metazoa</taxon>
        <taxon>Spiralia</taxon>
        <taxon>Gnathifera</taxon>
        <taxon>Rotifera</taxon>
        <taxon>Eurotatoria</taxon>
        <taxon>Bdelloidea</taxon>
        <taxon>Adinetida</taxon>
        <taxon>Adinetidae</taxon>
        <taxon>Adineta</taxon>
    </lineage>
</organism>
<dbReference type="Proteomes" id="UP000663852">
    <property type="component" value="Unassembled WGS sequence"/>
</dbReference>
<evidence type="ECO:0000256" key="1">
    <source>
        <dbReference type="SAM" id="Phobius"/>
    </source>
</evidence>
<dbReference type="OrthoDB" id="10003129at2759"/>